<keyword evidence="1" id="KW-0378">Hydrolase</keyword>
<reference evidence="2" key="1">
    <citation type="journal article" date="2019" name="Int. J. Syst. Evol. Microbiol.">
        <title>The Global Catalogue of Microorganisms (GCM) 10K type strain sequencing project: providing services to taxonomists for standard genome sequencing and annotation.</title>
        <authorList>
            <consortium name="The Broad Institute Genomics Platform"/>
            <consortium name="The Broad Institute Genome Sequencing Center for Infectious Disease"/>
            <person name="Wu L."/>
            <person name="Ma J."/>
        </authorList>
    </citation>
    <scope>NUCLEOTIDE SEQUENCE [LARGE SCALE GENOMIC DNA]</scope>
    <source>
        <strain evidence="2">TBRC 5832</strain>
    </source>
</reference>
<keyword evidence="2" id="KW-1185">Reference proteome</keyword>
<dbReference type="InterPro" id="IPR029058">
    <property type="entry name" value="AB_hydrolase_fold"/>
</dbReference>
<sequence>MAVIVLVHGIAQEQKSADTLVGEWTDDLIGGVRNAGHDDLADRLRRRAVDDPDLIRMAFYGNVFLRPDQQGGASGELDSGQRELAEELATEFLHNASESTRPRDAGNATLALRALEHGPGDRQGVGAVAGRAVAALDGIPWLSRAGMHLGKVNRIVSQAVRYLTEPPVRDAAIASVLKHLGPETRVVVAHSLGSVVAYEALRERPQQLPLFLTLGSPLGLNAVVRNLRQPPAFPTGVLRWTNLAGRNDVVAARPQLTRIFDWGRPAGAHFESTYTVDNGAEPHTADFYLTKTTAGAAIAERLGAVV</sequence>
<gene>
    <name evidence="1" type="ORF">ACFO0C_00900</name>
</gene>
<dbReference type="GO" id="GO:0016787">
    <property type="term" value="F:hydrolase activity"/>
    <property type="evidence" value="ECO:0007669"/>
    <property type="project" value="UniProtKB-KW"/>
</dbReference>
<comment type="caution">
    <text evidence="1">The sequence shown here is derived from an EMBL/GenBank/DDBJ whole genome shotgun (WGS) entry which is preliminary data.</text>
</comment>
<accession>A0ABV8IH29</accession>
<evidence type="ECO:0000313" key="1">
    <source>
        <dbReference type="EMBL" id="MFC4063472.1"/>
    </source>
</evidence>
<organism evidence="1 2">
    <name type="scientific">Actinoplanes subglobosus</name>
    <dbReference type="NCBI Taxonomy" id="1547892"/>
    <lineage>
        <taxon>Bacteria</taxon>
        <taxon>Bacillati</taxon>
        <taxon>Actinomycetota</taxon>
        <taxon>Actinomycetes</taxon>
        <taxon>Micromonosporales</taxon>
        <taxon>Micromonosporaceae</taxon>
        <taxon>Actinoplanes</taxon>
    </lineage>
</organism>
<protein>
    <submittedName>
        <fullName evidence="1">Alpha/beta fold hydrolase</fullName>
    </submittedName>
</protein>
<dbReference type="Gene3D" id="3.40.50.1820">
    <property type="entry name" value="alpha/beta hydrolase"/>
    <property type="match status" value="1"/>
</dbReference>
<evidence type="ECO:0000313" key="2">
    <source>
        <dbReference type="Proteomes" id="UP001595867"/>
    </source>
</evidence>
<proteinExistence type="predicted"/>
<dbReference type="SUPFAM" id="SSF53474">
    <property type="entry name" value="alpha/beta-Hydrolases"/>
    <property type="match status" value="1"/>
</dbReference>
<dbReference type="Proteomes" id="UP001595867">
    <property type="component" value="Unassembled WGS sequence"/>
</dbReference>
<name>A0ABV8IH29_9ACTN</name>
<dbReference type="EMBL" id="JBHSBL010000002">
    <property type="protein sequence ID" value="MFC4063472.1"/>
    <property type="molecule type" value="Genomic_DNA"/>
</dbReference>
<dbReference type="RefSeq" id="WP_378064480.1">
    <property type="nucleotide sequence ID" value="NZ_JBHSBL010000002.1"/>
</dbReference>